<protein>
    <submittedName>
        <fullName evidence="1">Os06g0167500 protein</fullName>
    </submittedName>
</protein>
<dbReference type="InterPro" id="IPR053038">
    <property type="entry name" value="RLP_Defense"/>
</dbReference>
<reference evidence="1 2" key="3">
    <citation type="journal article" date="2013" name="Rice">
        <title>Improvement of the Oryza sativa Nipponbare reference genome using next generation sequence and optical map data.</title>
        <authorList>
            <person name="Kawahara Y."/>
            <person name="de la Bastide M."/>
            <person name="Hamilton J.P."/>
            <person name="Kanamori H."/>
            <person name="McCombie W.R."/>
            <person name="Ouyang S."/>
            <person name="Schwartz D.C."/>
            <person name="Tanaka T."/>
            <person name="Wu J."/>
            <person name="Zhou S."/>
            <person name="Childs K.L."/>
            <person name="Davidson R.M."/>
            <person name="Lin H."/>
            <person name="Quesada-Ocampo L."/>
            <person name="Vaillancourt B."/>
            <person name="Sakai H."/>
            <person name="Lee S.S."/>
            <person name="Kim J."/>
            <person name="Numa H."/>
            <person name="Itoh T."/>
            <person name="Buell C.R."/>
            <person name="Matsumoto T."/>
        </authorList>
    </citation>
    <scope>NUCLEOTIDE SEQUENCE [LARGE SCALE GENOMIC DNA]</scope>
    <source>
        <strain evidence="2">cv. Nipponbare</strain>
    </source>
</reference>
<evidence type="ECO:0000313" key="2">
    <source>
        <dbReference type="Proteomes" id="UP000059680"/>
    </source>
</evidence>
<dbReference type="EMBL" id="AP014962">
    <property type="protein sequence ID" value="BAS96350.1"/>
    <property type="molecule type" value="Genomic_DNA"/>
</dbReference>
<dbReference type="PANTHER" id="PTHR48064:SF6">
    <property type="entry name" value="RECEPTOR-LIKE PROTEIN KINASE 2"/>
    <property type="match status" value="1"/>
</dbReference>
<dbReference type="Gene3D" id="3.80.10.10">
    <property type="entry name" value="Ribonuclease Inhibitor"/>
    <property type="match status" value="1"/>
</dbReference>
<dbReference type="AlphaFoldDB" id="A0A0P0WTC1"/>
<dbReference type="Proteomes" id="UP000059680">
    <property type="component" value="Chromosome 6"/>
</dbReference>
<accession>A0A0P0WTC1</accession>
<dbReference type="ExpressionAtlas" id="A0A0P0WTC1">
    <property type="expression patterns" value="baseline and differential"/>
</dbReference>
<dbReference type="InterPro" id="IPR001611">
    <property type="entry name" value="Leu-rich_rpt"/>
</dbReference>
<dbReference type="Gramene" id="Os06t0167500-03">
    <property type="protein sequence ID" value="Os06t0167500-03"/>
    <property type="gene ID" value="Os06g0167500"/>
</dbReference>
<gene>
    <name evidence="1" type="ordered locus">Os06g0167500</name>
    <name evidence="1" type="ORF">OSNPB_060167500</name>
</gene>
<keyword evidence="2" id="KW-1185">Reference proteome</keyword>
<dbReference type="SUPFAM" id="SSF52058">
    <property type="entry name" value="L domain-like"/>
    <property type="match status" value="1"/>
</dbReference>
<sequence length="127" mass="14440">LIGILCRWMFDNDIEGMVPGFIANFANLTDLRMYGMKLQGPIPENFSKLINIENLMIGDLDTEGYPFNFTGDWVNLSTLSLRNCGFTGKFPNQILKNLNKLTYVDLRSNNLSGSIDLQQYDSSLKYL</sequence>
<dbReference type="Pfam" id="PF00560">
    <property type="entry name" value="LRR_1"/>
    <property type="match status" value="2"/>
</dbReference>
<reference evidence="1 2" key="2">
    <citation type="journal article" date="2013" name="Plant Cell Physiol.">
        <title>Rice Annotation Project Database (RAP-DB): an integrative and interactive database for rice genomics.</title>
        <authorList>
            <person name="Sakai H."/>
            <person name="Lee S.S."/>
            <person name="Tanaka T."/>
            <person name="Numa H."/>
            <person name="Kim J."/>
            <person name="Kawahara Y."/>
            <person name="Wakimoto H."/>
            <person name="Yang C.C."/>
            <person name="Iwamoto M."/>
            <person name="Abe T."/>
            <person name="Yamada Y."/>
            <person name="Muto A."/>
            <person name="Inokuchi H."/>
            <person name="Ikemura T."/>
            <person name="Matsumoto T."/>
            <person name="Sasaki T."/>
            <person name="Itoh T."/>
        </authorList>
    </citation>
    <scope>NUCLEOTIDE SEQUENCE [LARGE SCALE GENOMIC DNA]</scope>
    <source>
        <strain evidence="2">cv. Nipponbare</strain>
    </source>
</reference>
<dbReference type="PANTHER" id="PTHR48064">
    <property type="entry name" value="OS01G0750400 PROTEIN"/>
    <property type="match status" value="1"/>
</dbReference>
<organism evidence="1 2">
    <name type="scientific">Oryza sativa subsp. japonica</name>
    <name type="common">Rice</name>
    <dbReference type="NCBI Taxonomy" id="39947"/>
    <lineage>
        <taxon>Eukaryota</taxon>
        <taxon>Viridiplantae</taxon>
        <taxon>Streptophyta</taxon>
        <taxon>Embryophyta</taxon>
        <taxon>Tracheophyta</taxon>
        <taxon>Spermatophyta</taxon>
        <taxon>Magnoliopsida</taxon>
        <taxon>Liliopsida</taxon>
        <taxon>Poales</taxon>
        <taxon>Poaceae</taxon>
        <taxon>BOP clade</taxon>
        <taxon>Oryzoideae</taxon>
        <taxon>Oryzeae</taxon>
        <taxon>Oryzinae</taxon>
        <taxon>Oryza</taxon>
        <taxon>Oryza sativa</taxon>
    </lineage>
</organism>
<proteinExistence type="predicted"/>
<feature type="non-terminal residue" evidence="1">
    <location>
        <position position="1"/>
    </location>
</feature>
<reference evidence="2" key="1">
    <citation type="journal article" date="2005" name="Nature">
        <title>The map-based sequence of the rice genome.</title>
        <authorList>
            <consortium name="International rice genome sequencing project (IRGSP)"/>
            <person name="Matsumoto T."/>
            <person name="Wu J."/>
            <person name="Kanamori H."/>
            <person name="Katayose Y."/>
            <person name="Fujisawa M."/>
            <person name="Namiki N."/>
            <person name="Mizuno H."/>
            <person name="Yamamoto K."/>
            <person name="Antonio B.A."/>
            <person name="Baba T."/>
            <person name="Sakata K."/>
            <person name="Nagamura Y."/>
            <person name="Aoki H."/>
            <person name="Arikawa K."/>
            <person name="Arita K."/>
            <person name="Bito T."/>
            <person name="Chiden Y."/>
            <person name="Fujitsuka N."/>
            <person name="Fukunaka R."/>
            <person name="Hamada M."/>
            <person name="Harada C."/>
            <person name="Hayashi A."/>
            <person name="Hijishita S."/>
            <person name="Honda M."/>
            <person name="Hosokawa S."/>
            <person name="Ichikawa Y."/>
            <person name="Idonuma A."/>
            <person name="Iijima M."/>
            <person name="Ikeda M."/>
            <person name="Ikeno M."/>
            <person name="Ito K."/>
            <person name="Ito S."/>
            <person name="Ito T."/>
            <person name="Ito Y."/>
            <person name="Ito Y."/>
            <person name="Iwabuchi A."/>
            <person name="Kamiya K."/>
            <person name="Karasawa W."/>
            <person name="Kurita K."/>
            <person name="Katagiri S."/>
            <person name="Kikuta A."/>
            <person name="Kobayashi H."/>
            <person name="Kobayashi N."/>
            <person name="Machita K."/>
            <person name="Maehara T."/>
            <person name="Masukawa M."/>
            <person name="Mizubayashi T."/>
            <person name="Mukai Y."/>
            <person name="Nagasaki H."/>
            <person name="Nagata Y."/>
            <person name="Naito S."/>
            <person name="Nakashima M."/>
            <person name="Nakama Y."/>
            <person name="Nakamichi Y."/>
            <person name="Nakamura M."/>
            <person name="Meguro A."/>
            <person name="Negishi M."/>
            <person name="Ohta I."/>
            <person name="Ohta T."/>
            <person name="Okamoto M."/>
            <person name="Ono N."/>
            <person name="Saji S."/>
            <person name="Sakaguchi M."/>
            <person name="Sakai K."/>
            <person name="Shibata M."/>
            <person name="Shimokawa T."/>
            <person name="Song J."/>
            <person name="Takazaki Y."/>
            <person name="Terasawa K."/>
            <person name="Tsugane M."/>
            <person name="Tsuji K."/>
            <person name="Ueda S."/>
            <person name="Waki K."/>
            <person name="Yamagata H."/>
            <person name="Yamamoto M."/>
            <person name="Yamamoto S."/>
            <person name="Yamane H."/>
            <person name="Yoshiki S."/>
            <person name="Yoshihara R."/>
            <person name="Yukawa K."/>
            <person name="Zhong H."/>
            <person name="Yano M."/>
            <person name="Yuan Q."/>
            <person name="Ouyang S."/>
            <person name="Liu J."/>
            <person name="Jones K.M."/>
            <person name="Gansberger K."/>
            <person name="Moffat K."/>
            <person name="Hill J."/>
            <person name="Bera J."/>
            <person name="Fadrosh D."/>
            <person name="Jin S."/>
            <person name="Johri S."/>
            <person name="Kim M."/>
            <person name="Overton L."/>
            <person name="Reardon M."/>
            <person name="Tsitrin T."/>
            <person name="Vuong H."/>
            <person name="Weaver B."/>
            <person name="Ciecko A."/>
            <person name="Tallon L."/>
            <person name="Jackson J."/>
            <person name="Pai G."/>
            <person name="Aken S.V."/>
            <person name="Utterback T."/>
            <person name="Reidmuller S."/>
            <person name="Feldblyum T."/>
            <person name="Hsiao J."/>
            <person name="Zismann V."/>
            <person name="Iobst S."/>
            <person name="de Vazeille A.R."/>
            <person name="Buell C.R."/>
            <person name="Ying K."/>
            <person name="Li Y."/>
            <person name="Lu T."/>
            <person name="Huang Y."/>
            <person name="Zhao Q."/>
            <person name="Feng Q."/>
            <person name="Zhang L."/>
            <person name="Zhu J."/>
            <person name="Weng Q."/>
            <person name="Mu J."/>
            <person name="Lu Y."/>
            <person name="Fan D."/>
            <person name="Liu Y."/>
            <person name="Guan J."/>
            <person name="Zhang Y."/>
            <person name="Yu S."/>
            <person name="Liu X."/>
            <person name="Zhang Y."/>
            <person name="Hong G."/>
            <person name="Han B."/>
            <person name="Choisne N."/>
            <person name="Demange N."/>
            <person name="Orjeda G."/>
            <person name="Samain S."/>
            <person name="Cattolico L."/>
            <person name="Pelletier E."/>
            <person name="Couloux A."/>
            <person name="Segurens B."/>
            <person name="Wincker P."/>
            <person name="D'Hont A."/>
            <person name="Scarpelli C."/>
            <person name="Weissenbach J."/>
            <person name="Salanoubat M."/>
            <person name="Quetier F."/>
            <person name="Yu Y."/>
            <person name="Kim H.R."/>
            <person name="Rambo T."/>
            <person name="Currie J."/>
            <person name="Collura K."/>
            <person name="Luo M."/>
            <person name="Yang T."/>
            <person name="Ammiraju J.S.S."/>
            <person name="Engler F."/>
            <person name="Soderlund C."/>
            <person name="Wing R.A."/>
            <person name="Palmer L.E."/>
            <person name="de la Bastide M."/>
            <person name="Spiegel L."/>
            <person name="Nascimento L."/>
            <person name="Zutavern T."/>
            <person name="O'Shaughnessy A."/>
            <person name="Dike S."/>
            <person name="Dedhia N."/>
            <person name="Preston R."/>
            <person name="Balija V."/>
            <person name="McCombie W.R."/>
            <person name="Chow T."/>
            <person name="Chen H."/>
            <person name="Chung M."/>
            <person name="Chen C."/>
            <person name="Shaw J."/>
            <person name="Wu H."/>
            <person name="Hsiao K."/>
            <person name="Chao Y."/>
            <person name="Chu M."/>
            <person name="Cheng C."/>
            <person name="Hour A."/>
            <person name="Lee P."/>
            <person name="Lin S."/>
            <person name="Lin Y."/>
            <person name="Liou J."/>
            <person name="Liu S."/>
            <person name="Hsing Y."/>
            <person name="Raghuvanshi S."/>
            <person name="Mohanty A."/>
            <person name="Bharti A.K."/>
            <person name="Gaur A."/>
            <person name="Gupta V."/>
            <person name="Kumar D."/>
            <person name="Ravi V."/>
            <person name="Vij S."/>
            <person name="Kapur A."/>
            <person name="Khurana P."/>
            <person name="Khurana P."/>
            <person name="Khurana J.P."/>
            <person name="Tyagi A.K."/>
            <person name="Gaikwad K."/>
            <person name="Singh A."/>
            <person name="Dalal V."/>
            <person name="Srivastava S."/>
            <person name="Dixit A."/>
            <person name="Pal A.K."/>
            <person name="Ghazi I.A."/>
            <person name="Yadav M."/>
            <person name="Pandit A."/>
            <person name="Bhargava A."/>
            <person name="Sureshbabu K."/>
            <person name="Batra K."/>
            <person name="Sharma T.R."/>
            <person name="Mohapatra T."/>
            <person name="Singh N.K."/>
            <person name="Messing J."/>
            <person name="Nelson A.B."/>
            <person name="Fuks G."/>
            <person name="Kavchok S."/>
            <person name="Keizer G."/>
            <person name="Linton E."/>
            <person name="Llaca V."/>
            <person name="Song R."/>
            <person name="Tanyolac B."/>
            <person name="Young S."/>
            <person name="Ho-Il K."/>
            <person name="Hahn J.H."/>
            <person name="Sangsakoo G."/>
            <person name="Vanavichit A."/>
            <person name="de Mattos Luiz.A.T."/>
            <person name="Zimmer P.D."/>
            <person name="Malone G."/>
            <person name="Dellagostin O."/>
            <person name="de Oliveira A.C."/>
            <person name="Bevan M."/>
            <person name="Bancroft I."/>
            <person name="Minx P."/>
            <person name="Cordum H."/>
            <person name="Wilson R."/>
            <person name="Cheng Z."/>
            <person name="Jin W."/>
            <person name="Jiang J."/>
            <person name="Leong S.A."/>
            <person name="Iwama H."/>
            <person name="Gojobori T."/>
            <person name="Itoh T."/>
            <person name="Niimura Y."/>
            <person name="Fujii Y."/>
            <person name="Habara T."/>
            <person name="Sakai H."/>
            <person name="Sato Y."/>
            <person name="Wilson G."/>
            <person name="Kumar K."/>
            <person name="McCouch S."/>
            <person name="Juretic N."/>
            <person name="Hoen D."/>
            <person name="Wright S."/>
            <person name="Bruskiewich R."/>
            <person name="Bureau T."/>
            <person name="Miyao A."/>
            <person name="Hirochika H."/>
            <person name="Nishikawa T."/>
            <person name="Kadowaki K."/>
            <person name="Sugiura M."/>
            <person name="Burr B."/>
            <person name="Sasaki T."/>
        </authorList>
    </citation>
    <scope>NUCLEOTIDE SEQUENCE [LARGE SCALE GENOMIC DNA]</scope>
    <source>
        <strain evidence="2">cv. Nipponbare</strain>
    </source>
</reference>
<name>A0A0P0WTC1_ORYSJ</name>
<evidence type="ECO:0000313" key="1">
    <source>
        <dbReference type="EMBL" id="BAS96350.1"/>
    </source>
</evidence>
<dbReference type="InterPro" id="IPR032675">
    <property type="entry name" value="LRR_dom_sf"/>
</dbReference>